<dbReference type="Proteomes" id="UP001164706">
    <property type="component" value="Chromosome"/>
</dbReference>
<reference evidence="1" key="1">
    <citation type="submission" date="2022-11" db="EMBL/GenBank/DDBJ databases">
        <title>Description of Microcella daejonensis nov. sp, isolated from riverside soil.</title>
        <authorList>
            <person name="Molina K.M."/>
            <person name="Kim S.B."/>
        </authorList>
    </citation>
    <scope>NUCLEOTIDE SEQUENCE</scope>
    <source>
        <strain evidence="1">MMS21-STM12</strain>
    </source>
</reference>
<dbReference type="AlphaFoldDB" id="A0A9E8MMP6"/>
<gene>
    <name evidence="1" type="ORF">OVN18_05730</name>
</gene>
<sequence>MAKPSNGMNPFVGQKGFWARVNRIAYTFTGPAAVGIGRPEEPYVAPADPTCPLCGSLMAEHEIERGTGTTSTRLHCPSRAS</sequence>
<keyword evidence="2" id="KW-1185">Reference proteome</keyword>
<proteinExistence type="predicted"/>
<dbReference type="EMBL" id="CP113089">
    <property type="protein sequence ID" value="WAB82500.1"/>
    <property type="molecule type" value="Genomic_DNA"/>
</dbReference>
<evidence type="ECO:0000313" key="2">
    <source>
        <dbReference type="Proteomes" id="UP001164706"/>
    </source>
</evidence>
<name>A0A9E8MMP6_9MICO</name>
<protein>
    <submittedName>
        <fullName evidence="1">Uncharacterized protein</fullName>
    </submittedName>
</protein>
<organism evidence="1 2">
    <name type="scientific">Microcella daejeonensis</name>
    <dbReference type="NCBI Taxonomy" id="2994971"/>
    <lineage>
        <taxon>Bacteria</taxon>
        <taxon>Bacillati</taxon>
        <taxon>Actinomycetota</taxon>
        <taxon>Actinomycetes</taxon>
        <taxon>Micrococcales</taxon>
        <taxon>Microbacteriaceae</taxon>
        <taxon>Microcella</taxon>
    </lineage>
</organism>
<evidence type="ECO:0000313" key="1">
    <source>
        <dbReference type="EMBL" id="WAB82500.1"/>
    </source>
</evidence>
<accession>A0A9E8MMP6</accession>
<dbReference type="RefSeq" id="WP_267738639.1">
    <property type="nucleotide sequence ID" value="NZ_CP113089.1"/>
</dbReference>
<dbReference type="KEGG" id="mdb:OVN18_05730"/>